<dbReference type="EC" id="2.6.1.42" evidence="18"/>
<dbReference type="NCBIfam" id="TIGR01123">
    <property type="entry name" value="ilvE_II"/>
    <property type="match status" value="1"/>
</dbReference>
<dbReference type="GO" id="GO:0009082">
    <property type="term" value="P:branched-chain amino acid biosynthetic process"/>
    <property type="evidence" value="ECO:0007669"/>
    <property type="project" value="UniProtKB-KW"/>
</dbReference>
<dbReference type="GO" id="GO:0004084">
    <property type="term" value="F:branched-chain-amino-acid transaminase activity"/>
    <property type="evidence" value="ECO:0007669"/>
    <property type="project" value="UniProtKB-EC"/>
</dbReference>
<evidence type="ECO:0000256" key="15">
    <source>
        <dbReference type="PIRSR" id="PIRSR006468-1"/>
    </source>
</evidence>
<keyword evidence="7 18" id="KW-0032">Aminotransferase</keyword>
<evidence type="ECO:0000256" key="11">
    <source>
        <dbReference type="ARBA" id="ARBA00023304"/>
    </source>
</evidence>
<comment type="function">
    <text evidence="2">Acts on leucine, isoleucine and valine.</text>
</comment>
<proteinExistence type="inferred from homology"/>
<comment type="pathway">
    <text evidence="5">Amino-acid biosynthesis; L-leucine biosynthesis; L-leucine from 3-methyl-2-oxobutanoate: step 4/4.</text>
</comment>
<comment type="similarity">
    <text evidence="6 16">Belongs to the class-IV pyridoxal-phosphate-dependent aminotransferase family.</text>
</comment>
<comment type="caution">
    <text evidence="19">The sequence shown here is derived from an EMBL/GenBank/DDBJ whole genome shotgun (WGS) entry which is preliminary data.</text>
</comment>
<evidence type="ECO:0000313" key="19">
    <source>
        <dbReference type="EMBL" id="MDG4946667.1"/>
    </source>
</evidence>
<dbReference type="AlphaFoldDB" id="A0A9X4N0Q0"/>
<organism evidence="19 20">
    <name type="scientific">Profundicola chukchiensis</name>
    <dbReference type="NCBI Taxonomy" id="2961959"/>
    <lineage>
        <taxon>Bacteria</taxon>
        <taxon>Pseudomonadati</taxon>
        <taxon>Bacteroidota</taxon>
        <taxon>Flavobacteriia</taxon>
        <taxon>Flavobacteriales</taxon>
        <taxon>Weeksellaceae</taxon>
        <taxon>Profundicola</taxon>
    </lineage>
</organism>
<dbReference type="InterPro" id="IPR043132">
    <property type="entry name" value="BCAT-like_C"/>
</dbReference>
<comment type="catalytic activity">
    <reaction evidence="12 18">
        <text>L-valine + 2-oxoglutarate = 3-methyl-2-oxobutanoate + L-glutamate</text>
        <dbReference type="Rhea" id="RHEA:24813"/>
        <dbReference type="ChEBI" id="CHEBI:11851"/>
        <dbReference type="ChEBI" id="CHEBI:16810"/>
        <dbReference type="ChEBI" id="CHEBI:29985"/>
        <dbReference type="ChEBI" id="CHEBI:57762"/>
        <dbReference type="EC" id="2.6.1.42"/>
    </reaction>
</comment>
<dbReference type="EMBL" id="JANCMU010000006">
    <property type="protein sequence ID" value="MDG4946667.1"/>
    <property type="molecule type" value="Genomic_DNA"/>
</dbReference>
<evidence type="ECO:0000256" key="14">
    <source>
        <dbReference type="ARBA" id="ARBA00049229"/>
    </source>
</evidence>
<evidence type="ECO:0000256" key="16">
    <source>
        <dbReference type="RuleBase" id="RU004106"/>
    </source>
</evidence>
<comment type="pathway">
    <text evidence="3">Amino-acid biosynthesis; L-isoleucine biosynthesis; L-isoleucine from 2-oxobutanoate: step 4/4.</text>
</comment>
<evidence type="ECO:0000256" key="18">
    <source>
        <dbReference type="RuleBase" id="RU004517"/>
    </source>
</evidence>
<dbReference type="Proteomes" id="UP001152599">
    <property type="component" value="Unassembled WGS sequence"/>
</dbReference>
<evidence type="ECO:0000256" key="4">
    <source>
        <dbReference type="ARBA" id="ARBA00004931"/>
    </source>
</evidence>
<dbReference type="InterPro" id="IPR005786">
    <property type="entry name" value="B_amino_transII"/>
</dbReference>
<evidence type="ECO:0000256" key="1">
    <source>
        <dbReference type="ARBA" id="ARBA00001933"/>
    </source>
</evidence>
<evidence type="ECO:0000256" key="6">
    <source>
        <dbReference type="ARBA" id="ARBA00009320"/>
    </source>
</evidence>
<dbReference type="SUPFAM" id="SSF56752">
    <property type="entry name" value="D-aminoacid aminotransferase-like PLP-dependent enzymes"/>
    <property type="match status" value="1"/>
</dbReference>
<evidence type="ECO:0000256" key="3">
    <source>
        <dbReference type="ARBA" id="ARBA00004824"/>
    </source>
</evidence>
<dbReference type="PROSITE" id="PS00770">
    <property type="entry name" value="AA_TRANSFER_CLASS_4"/>
    <property type="match status" value="1"/>
</dbReference>
<sequence length="357" mass="40332">MYIEKVKSSRLTPESLEIKTFGNTFADHMLVCNYKDGVWGEAKIIPFQEMSFSPAMQAIHYGQACFEGMKAYKDENGDVFMFRPEKNFERINNSAIRLNMPPVPKEVFMDGLKALLDIDRDWVPPTYGMALYLRPFIFATEPMITARSSEEFMFCVITAVAPDYYAKPLRVKIADKYSRSANGGVGYAKAAGNYAASFYPTKLAREEGFDQVIWTDASTHEFIEEAGTMNVFVRINDTLITAPISERILNGVTRNSLINIAKHNGWKVEERPIKVSEMKAAHKDGSLKEVFGCGTAVVLNTFSAIGYPDETLDLADMPMEESWGKQLKKQLMDIQNNKSEDPFGWRVKVEKNLVNTL</sequence>
<dbReference type="Gene3D" id="3.20.10.10">
    <property type="entry name" value="D-amino Acid Aminotransferase, subunit A, domain 2"/>
    <property type="match status" value="1"/>
</dbReference>
<dbReference type="InterPro" id="IPR033939">
    <property type="entry name" value="BCAT_family"/>
</dbReference>
<evidence type="ECO:0000256" key="17">
    <source>
        <dbReference type="RuleBase" id="RU004516"/>
    </source>
</evidence>
<name>A0A9X4N0Q0_9FLAO</name>
<dbReference type="InterPro" id="IPR018300">
    <property type="entry name" value="Aminotrans_IV_CS"/>
</dbReference>
<comment type="catalytic activity">
    <reaction evidence="13 18">
        <text>L-isoleucine + 2-oxoglutarate = (S)-3-methyl-2-oxopentanoate + L-glutamate</text>
        <dbReference type="Rhea" id="RHEA:24801"/>
        <dbReference type="ChEBI" id="CHEBI:16810"/>
        <dbReference type="ChEBI" id="CHEBI:29985"/>
        <dbReference type="ChEBI" id="CHEBI:35146"/>
        <dbReference type="ChEBI" id="CHEBI:58045"/>
        <dbReference type="EC" id="2.6.1.42"/>
    </reaction>
</comment>
<dbReference type="Pfam" id="PF01063">
    <property type="entry name" value="Aminotran_4"/>
    <property type="match status" value="1"/>
</dbReference>
<dbReference type="NCBIfam" id="NF009897">
    <property type="entry name" value="PRK13357.1"/>
    <property type="match status" value="1"/>
</dbReference>
<dbReference type="InterPro" id="IPR036038">
    <property type="entry name" value="Aminotransferase-like"/>
</dbReference>
<keyword evidence="10 17" id="KW-0663">Pyridoxal phosphate</keyword>
<keyword evidence="20" id="KW-1185">Reference proteome</keyword>
<keyword evidence="8 18" id="KW-0028">Amino-acid biosynthesis</keyword>
<feature type="modified residue" description="N6-(pyridoxal phosphate)lysine" evidence="15">
    <location>
        <position position="189"/>
    </location>
</feature>
<keyword evidence="9 18" id="KW-0808">Transferase</keyword>
<dbReference type="PANTHER" id="PTHR11825:SF44">
    <property type="entry name" value="BRANCHED-CHAIN-AMINO-ACID AMINOTRANSFERASE"/>
    <property type="match status" value="1"/>
</dbReference>
<reference evidence="19" key="1">
    <citation type="submission" date="2022-07" db="EMBL/GenBank/DDBJ databases">
        <title>Description and genome-wide analysis of Profundicola chukchiensis gen. nov., sp. nov., marine bacteria isolated from bottom sediments of the Chukchi Sea.</title>
        <authorList>
            <person name="Romanenko L."/>
            <person name="Otstavnykh N."/>
            <person name="Kurilenko V."/>
            <person name="Eremeev V."/>
            <person name="Velansky P."/>
            <person name="Mikhailov V."/>
            <person name="Isaeva M."/>
        </authorList>
    </citation>
    <scope>NUCLEOTIDE SEQUENCE</scope>
    <source>
        <strain evidence="19">KMM 9713</strain>
    </source>
</reference>
<evidence type="ECO:0000256" key="8">
    <source>
        <dbReference type="ARBA" id="ARBA00022605"/>
    </source>
</evidence>
<evidence type="ECO:0000256" key="12">
    <source>
        <dbReference type="ARBA" id="ARBA00048212"/>
    </source>
</evidence>
<dbReference type="PIRSF" id="PIRSF006468">
    <property type="entry name" value="BCAT1"/>
    <property type="match status" value="1"/>
</dbReference>
<evidence type="ECO:0000256" key="10">
    <source>
        <dbReference type="ARBA" id="ARBA00022898"/>
    </source>
</evidence>
<keyword evidence="11 18" id="KW-0100">Branched-chain amino acid biosynthesis</keyword>
<evidence type="ECO:0000256" key="2">
    <source>
        <dbReference type="ARBA" id="ARBA00003109"/>
    </source>
</evidence>
<dbReference type="GO" id="GO:0008652">
    <property type="term" value="P:amino acid biosynthetic process"/>
    <property type="evidence" value="ECO:0007669"/>
    <property type="project" value="UniProtKB-KW"/>
</dbReference>
<evidence type="ECO:0000313" key="20">
    <source>
        <dbReference type="Proteomes" id="UP001152599"/>
    </source>
</evidence>
<evidence type="ECO:0000256" key="7">
    <source>
        <dbReference type="ARBA" id="ARBA00022576"/>
    </source>
</evidence>
<evidence type="ECO:0000256" key="13">
    <source>
        <dbReference type="ARBA" id="ARBA00048798"/>
    </source>
</evidence>
<dbReference type="RefSeq" id="WP_304421021.1">
    <property type="nucleotide sequence ID" value="NZ_JANCMU010000006.1"/>
</dbReference>
<evidence type="ECO:0000256" key="9">
    <source>
        <dbReference type="ARBA" id="ARBA00022679"/>
    </source>
</evidence>
<evidence type="ECO:0000256" key="5">
    <source>
        <dbReference type="ARBA" id="ARBA00005072"/>
    </source>
</evidence>
<dbReference type="PANTHER" id="PTHR11825">
    <property type="entry name" value="SUBGROUP IIII AMINOTRANSFERASE"/>
    <property type="match status" value="1"/>
</dbReference>
<dbReference type="InterPro" id="IPR001544">
    <property type="entry name" value="Aminotrans_IV"/>
</dbReference>
<dbReference type="InterPro" id="IPR043131">
    <property type="entry name" value="BCAT-like_N"/>
</dbReference>
<comment type="pathway">
    <text evidence="4">Amino-acid biosynthesis; L-valine biosynthesis; L-valine from pyruvate: step 4/4.</text>
</comment>
<comment type="cofactor">
    <cofactor evidence="1 17">
        <name>pyridoxal 5'-phosphate</name>
        <dbReference type="ChEBI" id="CHEBI:597326"/>
    </cofactor>
</comment>
<comment type="catalytic activity">
    <reaction evidence="14 18">
        <text>L-leucine + 2-oxoglutarate = 4-methyl-2-oxopentanoate + L-glutamate</text>
        <dbReference type="Rhea" id="RHEA:18321"/>
        <dbReference type="ChEBI" id="CHEBI:16810"/>
        <dbReference type="ChEBI" id="CHEBI:17865"/>
        <dbReference type="ChEBI" id="CHEBI:29985"/>
        <dbReference type="ChEBI" id="CHEBI:57427"/>
        <dbReference type="EC" id="2.6.1.42"/>
    </reaction>
</comment>
<dbReference type="CDD" id="cd01557">
    <property type="entry name" value="BCAT_beta_family"/>
    <property type="match status" value="1"/>
</dbReference>
<dbReference type="Gene3D" id="3.30.470.10">
    <property type="match status" value="1"/>
</dbReference>
<protein>
    <recommendedName>
        <fullName evidence="18">Branched-chain-amino-acid aminotransferase</fullName>
        <ecNumber evidence="18">2.6.1.42</ecNumber>
    </recommendedName>
</protein>
<gene>
    <name evidence="19" type="ORF">NMK71_09585</name>
</gene>
<accession>A0A9X4N0Q0</accession>